<evidence type="ECO:0000256" key="3">
    <source>
        <dbReference type="SAM" id="SignalP"/>
    </source>
</evidence>
<reference evidence="5" key="1">
    <citation type="submission" date="2022-01" db="EMBL/GenBank/DDBJ databases">
        <title>Vibrio aestuarianus Clade A and Clade B isolates are associated with Pacific oyster (Crassostrea gigas) disease outbreaks across Ireland.</title>
        <authorList>
            <person name="Coyle N."/>
            <person name="O'Toole C."/>
            <person name="Thomas J.C.L."/>
            <person name="Ryder D."/>
            <person name="Cheslett D."/>
            <person name="Feist S."/>
            <person name="Bean T."/>
            <person name="Joseph A."/>
            <person name="Waina A."/>
            <person name="Feil E."/>
            <person name="Verner-Jeffreys D.W."/>
        </authorList>
    </citation>
    <scope>NUCLEOTIDE SEQUENCE</scope>
    <source>
        <strain evidence="5">S/17/14 A</strain>
    </source>
</reference>
<feature type="domain" description="Thioredoxin" evidence="4">
    <location>
        <begin position="50"/>
        <end position="200"/>
    </location>
</feature>
<dbReference type="Proteomes" id="UP001159663">
    <property type="component" value="Unassembled WGS sequence"/>
</dbReference>
<dbReference type="InterPro" id="IPR013740">
    <property type="entry name" value="Redoxin"/>
</dbReference>
<dbReference type="InterPro" id="IPR013766">
    <property type="entry name" value="Thioredoxin_domain"/>
</dbReference>
<evidence type="ECO:0000313" key="7">
    <source>
        <dbReference type="Proteomes" id="UP001177935"/>
    </source>
</evidence>
<dbReference type="GeneID" id="93901943"/>
<dbReference type="GO" id="GO:0016491">
    <property type="term" value="F:oxidoreductase activity"/>
    <property type="evidence" value="ECO:0007669"/>
    <property type="project" value="InterPro"/>
</dbReference>
<dbReference type="PANTHER" id="PTHR43110">
    <property type="entry name" value="THIOL PEROXIDASE"/>
    <property type="match status" value="1"/>
</dbReference>
<keyword evidence="2" id="KW-0676">Redox-active center</keyword>
<dbReference type="AlphaFoldDB" id="A0A2N7KE00"/>
<gene>
    <name evidence="5" type="ORF">L8R85_24840</name>
    <name evidence="6" type="ORF">Q8W42_05750</name>
</gene>
<dbReference type="EMBL" id="JAKMYX010000179">
    <property type="protein sequence ID" value="MDH5924235.1"/>
    <property type="molecule type" value="Genomic_DNA"/>
</dbReference>
<dbReference type="InterPro" id="IPR050455">
    <property type="entry name" value="Tpx_Peroxidase_subfamily"/>
</dbReference>
<organism evidence="6 7">
    <name type="scientific">Vibrio splendidus</name>
    <dbReference type="NCBI Taxonomy" id="29497"/>
    <lineage>
        <taxon>Bacteria</taxon>
        <taxon>Pseudomonadati</taxon>
        <taxon>Pseudomonadota</taxon>
        <taxon>Gammaproteobacteria</taxon>
        <taxon>Vibrionales</taxon>
        <taxon>Vibrionaceae</taxon>
        <taxon>Vibrio</taxon>
    </lineage>
</organism>
<proteinExistence type="predicted"/>
<keyword evidence="3" id="KW-0732">Signal</keyword>
<evidence type="ECO:0000259" key="4">
    <source>
        <dbReference type="PROSITE" id="PS51352"/>
    </source>
</evidence>
<dbReference type="Gene3D" id="3.40.30.10">
    <property type="entry name" value="Glutaredoxin"/>
    <property type="match status" value="1"/>
</dbReference>
<dbReference type="Proteomes" id="UP001177935">
    <property type="component" value="Unassembled WGS sequence"/>
</dbReference>
<reference evidence="6" key="2">
    <citation type="submission" date="2023-07" db="EMBL/GenBank/DDBJ databases">
        <title>Genome content predicts the carbon catabolic preferences of heterotrophic bacteria.</title>
        <authorList>
            <person name="Gralka M."/>
        </authorList>
    </citation>
    <scope>NUCLEOTIDE SEQUENCE</scope>
    <source>
        <strain evidence="6">6E02</strain>
    </source>
</reference>
<dbReference type="SUPFAM" id="SSF52833">
    <property type="entry name" value="Thioredoxin-like"/>
    <property type="match status" value="1"/>
</dbReference>
<dbReference type="RefSeq" id="WP_017082552.1">
    <property type="nucleotide sequence ID" value="NZ_CAWNTE010000012.1"/>
</dbReference>
<sequence length="202" mass="22251">MRKLLIVAATLYSINAFAKFETTEDDAEFGAAQVVTLDKTTKFDLIGTPLEVGDLMPSAKMLTSDLGSYDTSAKSKSIKVYSILTSVDTPVCVQQAIELSQYIENNSHKLQGIEFYAVSADTPFAQQRFIKEYSLDGATYLSDSSEHKFGLNTGTQIKQLGLLSRSIIVVGINNQIIYTQRVPELTTIPSLERAVKIALKNR</sequence>
<name>A0A2N7KE00_VIBSP</name>
<feature type="chain" id="PRO_5043159553" evidence="3">
    <location>
        <begin position="19"/>
        <end position="202"/>
    </location>
</feature>
<comment type="caution">
    <text evidence="6">The sequence shown here is derived from an EMBL/GenBank/DDBJ whole genome shotgun (WGS) entry which is preliminary data.</text>
</comment>
<dbReference type="Pfam" id="PF08534">
    <property type="entry name" value="Redoxin"/>
    <property type="match status" value="1"/>
</dbReference>
<evidence type="ECO:0000313" key="5">
    <source>
        <dbReference type="EMBL" id="MDH5924235.1"/>
    </source>
</evidence>
<accession>A0A2N7KE00</accession>
<keyword evidence="1" id="KW-1015">Disulfide bond</keyword>
<feature type="signal peptide" evidence="3">
    <location>
        <begin position="1"/>
        <end position="18"/>
    </location>
</feature>
<protein>
    <submittedName>
        <fullName evidence="6">Redoxin family protein</fullName>
    </submittedName>
</protein>
<evidence type="ECO:0000256" key="2">
    <source>
        <dbReference type="ARBA" id="ARBA00023284"/>
    </source>
</evidence>
<dbReference type="EMBL" id="JAUYVL010000002">
    <property type="protein sequence ID" value="MDP2500205.1"/>
    <property type="molecule type" value="Genomic_DNA"/>
</dbReference>
<dbReference type="PANTHER" id="PTHR43110:SF1">
    <property type="entry name" value="THIOL PEROXIDASE"/>
    <property type="match status" value="1"/>
</dbReference>
<dbReference type="PROSITE" id="PS51352">
    <property type="entry name" value="THIOREDOXIN_2"/>
    <property type="match status" value="1"/>
</dbReference>
<dbReference type="InterPro" id="IPR036249">
    <property type="entry name" value="Thioredoxin-like_sf"/>
</dbReference>
<evidence type="ECO:0000313" key="6">
    <source>
        <dbReference type="EMBL" id="MDP2500205.1"/>
    </source>
</evidence>
<evidence type="ECO:0000256" key="1">
    <source>
        <dbReference type="ARBA" id="ARBA00023157"/>
    </source>
</evidence>